<dbReference type="InterPro" id="IPR058637">
    <property type="entry name" value="YknX-like_C"/>
</dbReference>
<feature type="domain" description="CzcB-like barrel-sandwich hybrid" evidence="4">
    <location>
        <begin position="56"/>
        <end position="196"/>
    </location>
</feature>
<keyword evidence="2" id="KW-0175">Coiled coil</keyword>
<proteinExistence type="inferred from homology"/>
<accession>A0ABV3SNK3</accession>
<dbReference type="Gene3D" id="2.40.30.170">
    <property type="match status" value="1"/>
</dbReference>
<evidence type="ECO:0000313" key="7">
    <source>
        <dbReference type="Proteomes" id="UP001556692"/>
    </source>
</evidence>
<dbReference type="Gene3D" id="2.40.420.20">
    <property type="match status" value="1"/>
</dbReference>
<comment type="caution">
    <text evidence="6">The sequence shown here is derived from an EMBL/GenBank/DDBJ whole genome shotgun (WGS) entry which is preliminary data.</text>
</comment>
<dbReference type="InterPro" id="IPR006143">
    <property type="entry name" value="RND_pump_MFP"/>
</dbReference>
<evidence type="ECO:0000259" key="4">
    <source>
        <dbReference type="Pfam" id="PF25973"/>
    </source>
</evidence>
<gene>
    <name evidence="6" type="ORF">ABGN05_21740</name>
</gene>
<dbReference type="Pfam" id="PF25973">
    <property type="entry name" value="BSH_CzcB"/>
    <property type="match status" value="1"/>
</dbReference>
<evidence type="ECO:0000259" key="5">
    <source>
        <dbReference type="Pfam" id="PF25989"/>
    </source>
</evidence>
<dbReference type="PANTHER" id="PTHR30469">
    <property type="entry name" value="MULTIDRUG RESISTANCE PROTEIN MDTA"/>
    <property type="match status" value="1"/>
</dbReference>
<organism evidence="6 7">
    <name type="scientific">Aquibium pacificus</name>
    <dbReference type="NCBI Taxonomy" id="3153579"/>
    <lineage>
        <taxon>Bacteria</taxon>
        <taxon>Pseudomonadati</taxon>
        <taxon>Pseudomonadota</taxon>
        <taxon>Alphaproteobacteria</taxon>
        <taxon>Hyphomicrobiales</taxon>
        <taxon>Phyllobacteriaceae</taxon>
        <taxon>Aquibium</taxon>
    </lineage>
</organism>
<dbReference type="RefSeq" id="WP_367956158.1">
    <property type="nucleotide sequence ID" value="NZ_JBDPGJ010000005.1"/>
</dbReference>
<reference evidence="6 7" key="1">
    <citation type="submission" date="2024-05" db="EMBL/GenBank/DDBJ databases">
        <authorList>
            <person name="Jiang F."/>
        </authorList>
    </citation>
    <scope>NUCLEOTIDE SEQUENCE [LARGE SCALE GENOMIC DNA]</scope>
    <source>
        <strain evidence="6 7">LZ166</strain>
    </source>
</reference>
<evidence type="ECO:0000256" key="2">
    <source>
        <dbReference type="SAM" id="Coils"/>
    </source>
</evidence>
<dbReference type="InterPro" id="IPR058647">
    <property type="entry name" value="BSH_CzcB-like"/>
</dbReference>
<keyword evidence="7" id="KW-1185">Reference proteome</keyword>
<dbReference type="Proteomes" id="UP001556692">
    <property type="component" value="Unassembled WGS sequence"/>
</dbReference>
<dbReference type="NCBIfam" id="TIGR01730">
    <property type="entry name" value="RND_mfp"/>
    <property type="match status" value="1"/>
</dbReference>
<protein>
    <submittedName>
        <fullName evidence="6">Efflux RND transporter periplasmic adaptor subunit</fullName>
    </submittedName>
</protein>
<evidence type="ECO:0000256" key="1">
    <source>
        <dbReference type="ARBA" id="ARBA00009477"/>
    </source>
</evidence>
<dbReference type="Gene3D" id="2.40.50.100">
    <property type="match status" value="1"/>
</dbReference>
<dbReference type="SUPFAM" id="SSF111369">
    <property type="entry name" value="HlyD-like secretion proteins"/>
    <property type="match status" value="1"/>
</dbReference>
<feature type="domain" description="YknX-like C-terminal permuted SH3-like" evidence="5">
    <location>
        <begin position="282"/>
        <end position="352"/>
    </location>
</feature>
<comment type="similarity">
    <text evidence="1">Belongs to the membrane fusion protein (MFP) (TC 8.A.1) family.</text>
</comment>
<dbReference type="EMBL" id="JBDPGJ010000005">
    <property type="protein sequence ID" value="MEX0408289.1"/>
    <property type="molecule type" value="Genomic_DNA"/>
</dbReference>
<dbReference type="Pfam" id="PF25989">
    <property type="entry name" value="YknX_C"/>
    <property type="match status" value="1"/>
</dbReference>
<feature type="coiled-coil region" evidence="2">
    <location>
        <begin position="90"/>
        <end position="117"/>
    </location>
</feature>
<name>A0ABV3SNK3_9HYPH</name>
<sequence>MLTLLCPGSSFAQETREDGAGSNAAAAALTVEATSPTTDDWAETVPANGWLAAWQEAVISAEISGQRITSVNGEVGDTVKAGQELAKLSSDKIESEVQQREADLESARAAFDEAKANGDRARKLKGSGAATDQQITEYLVAERKAQADLDSAEAALASSRVDLEHTRILAVDDGTISARSASLGDVVATGDELFKLIRQSRIEWQAEIPLKQLRHVAEGTRAVIPTPIGDVEGSVRKIAPTASEKTGRVTAYVSLVPPDGDHPNPKTGIFVSGYFDVGTSSAINVPSSAITLRDGFSHVYVIVDGSPTTVSRKRVETGRRNGDRVEITSGLEGNETLVKAGGAFLADGSVVRLVSAREADDNAAGAAGAASASDDAAASSGEDTGQ</sequence>
<dbReference type="PANTHER" id="PTHR30469:SF15">
    <property type="entry name" value="HLYD FAMILY OF SECRETION PROTEINS"/>
    <property type="match status" value="1"/>
</dbReference>
<evidence type="ECO:0000313" key="6">
    <source>
        <dbReference type="EMBL" id="MEX0408289.1"/>
    </source>
</evidence>
<evidence type="ECO:0000256" key="3">
    <source>
        <dbReference type="SAM" id="MobiDB-lite"/>
    </source>
</evidence>
<dbReference type="Gene3D" id="1.10.287.470">
    <property type="entry name" value="Helix hairpin bin"/>
    <property type="match status" value="1"/>
</dbReference>
<feature type="region of interest" description="Disordered" evidence="3">
    <location>
        <begin position="363"/>
        <end position="386"/>
    </location>
</feature>